<evidence type="ECO:0000256" key="11">
    <source>
        <dbReference type="SAM" id="SignalP"/>
    </source>
</evidence>
<evidence type="ECO:0008006" key="16">
    <source>
        <dbReference type="Google" id="ProtNLM"/>
    </source>
</evidence>
<evidence type="ECO:0000256" key="8">
    <source>
        <dbReference type="ARBA" id="ARBA00023004"/>
    </source>
</evidence>
<evidence type="ECO:0000259" key="13">
    <source>
        <dbReference type="PROSITE" id="PS51670"/>
    </source>
</evidence>
<dbReference type="SMART" id="SM00254">
    <property type="entry name" value="ShKT"/>
    <property type="match status" value="1"/>
</dbReference>
<dbReference type="Pfam" id="PF01549">
    <property type="entry name" value="ShK"/>
    <property type="match status" value="1"/>
</dbReference>
<evidence type="ECO:0000256" key="5">
    <source>
        <dbReference type="ARBA" id="ARBA00022964"/>
    </source>
</evidence>
<protein>
    <recommendedName>
        <fullName evidence="16">Fe2OG dioxygenase domain-containing protein</fullName>
    </recommendedName>
</protein>
<comment type="subcellular location">
    <subcellularLocation>
        <location evidence="2">Endoplasmic reticulum membrane</location>
        <topology evidence="2">Single-pass type II membrane protein</topology>
    </subcellularLocation>
</comment>
<proteinExistence type="predicted"/>
<dbReference type="PANTHER" id="PTHR10869">
    <property type="entry name" value="PROLYL 4-HYDROXYLASE ALPHA SUBUNIT"/>
    <property type="match status" value="1"/>
</dbReference>
<reference evidence="14 15" key="1">
    <citation type="submission" date="2017-08" db="EMBL/GenBank/DDBJ databases">
        <title>Acidophilic green algal genome provides insights into adaptation to an acidic environment.</title>
        <authorList>
            <person name="Hirooka S."/>
            <person name="Hirose Y."/>
            <person name="Kanesaki Y."/>
            <person name="Higuchi S."/>
            <person name="Fujiwara T."/>
            <person name="Onuma R."/>
            <person name="Era A."/>
            <person name="Ohbayashi R."/>
            <person name="Uzuka A."/>
            <person name="Nozaki H."/>
            <person name="Yoshikawa H."/>
            <person name="Miyagishima S.Y."/>
        </authorList>
    </citation>
    <scope>NUCLEOTIDE SEQUENCE [LARGE SCALE GENOMIC DNA]</scope>
    <source>
        <strain evidence="14 15">NIES-2499</strain>
    </source>
</reference>
<comment type="caution">
    <text evidence="14">The sequence shown here is derived from an EMBL/GenBank/DDBJ whole genome shotgun (WGS) entry which is preliminary data.</text>
</comment>
<comment type="cofactor">
    <cofactor evidence="1">
        <name>L-ascorbate</name>
        <dbReference type="ChEBI" id="CHEBI:38290"/>
    </cofactor>
</comment>
<dbReference type="InterPro" id="IPR006620">
    <property type="entry name" value="Pro_4_hyd_alph"/>
</dbReference>
<evidence type="ECO:0000313" key="14">
    <source>
        <dbReference type="EMBL" id="GAX73127.1"/>
    </source>
</evidence>
<feature type="signal peptide" evidence="11">
    <location>
        <begin position="1"/>
        <end position="27"/>
    </location>
</feature>
<keyword evidence="8" id="KW-0408">Iron</keyword>
<dbReference type="GO" id="GO:0005789">
    <property type="term" value="C:endoplasmic reticulum membrane"/>
    <property type="evidence" value="ECO:0007669"/>
    <property type="project" value="UniProtKB-SubCell"/>
</dbReference>
<keyword evidence="15" id="KW-1185">Reference proteome</keyword>
<dbReference type="Gene3D" id="2.60.120.620">
    <property type="entry name" value="q2cbj1_9rhob like domain"/>
    <property type="match status" value="1"/>
</dbReference>
<name>A0A250WQK8_9CHLO</name>
<dbReference type="AlphaFoldDB" id="A0A250WQK8"/>
<evidence type="ECO:0000256" key="4">
    <source>
        <dbReference type="ARBA" id="ARBA00022723"/>
    </source>
</evidence>
<feature type="chain" id="PRO_5013123548" description="Fe2OG dioxygenase domain-containing protein" evidence="11">
    <location>
        <begin position="28"/>
        <end position="377"/>
    </location>
</feature>
<dbReference type="InterPro" id="IPR045054">
    <property type="entry name" value="P4HA-like"/>
</dbReference>
<dbReference type="InterPro" id="IPR005123">
    <property type="entry name" value="Oxoglu/Fe-dep_dioxygenase_dom"/>
</dbReference>
<dbReference type="GO" id="GO:0005506">
    <property type="term" value="F:iron ion binding"/>
    <property type="evidence" value="ECO:0007669"/>
    <property type="project" value="InterPro"/>
</dbReference>
<keyword evidence="6" id="KW-1133">Transmembrane helix</keyword>
<dbReference type="InterPro" id="IPR003582">
    <property type="entry name" value="ShKT_dom"/>
</dbReference>
<dbReference type="Pfam" id="PF13640">
    <property type="entry name" value="2OG-FeII_Oxy_3"/>
    <property type="match status" value="1"/>
</dbReference>
<evidence type="ECO:0000313" key="15">
    <source>
        <dbReference type="Proteomes" id="UP000232323"/>
    </source>
</evidence>
<accession>A0A250WQK8</accession>
<dbReference type="PROSITE" id="PS51670">
    <property type="entry name" value="SHKT"/>
    <property type="match status" value="1"/>
</dbReference>
<organism evidence="14 15">
    <name type="scientific">Chlamydomonas eustigma</name>
    <dbReference type="NCBI Taxonomy" id="1157962"/>
    <lineage>
        <taxon>Eukaryota</taxon>
        <taxon>Viridiplantae</taxon>
        <taxon>Chlorophyta</taxon>
        <taxon>core chlorophytes</taxon>
        <taxon>Chlorophyceae</taxon>
        <taxon>CS clade</taxon>
        <taxon>Chlamydomonadales</taxon>
        <taxon>Chlamydomonadaceae</taxon>
        <taxon>Chlamydomonas</taxon>
    </lineage>
</organism>
<evidence type="ECO:0000256" key="6">
    <source>
        <dbReference type="ARBA" id="ARBA00022989"/>
    </source>
</evidence>
<dbReference type="SMART" id="SM00702">
    <property type="entry name" value="P4Hc"/>
    <property type="match status" value="1"/>
</dbReference>
<keyword evidence="5" id="KW-0223">Dioxygenase</keyword>
<dbReference type="GO" id="GO:0004656">
    <property type="term" value="F:procollagen-proline 4-dioxygenase activity"/>
    <property type="evidence" value="ECO:0007669"/>
    <property type="project" value="UniProtKB-EC"/>
</dbReference>
<evidence type="ECO:0000256" key="7">
    <source>
        <dbReference type="ARBA" id="ARBA00023002"/>
    </source>
</evidence>
<comment type="catalytic activity">
    <reaction evidence="10">
        <text>L-prolyl-[collagen] + 2-oxoglutarate + O2 = trans-4-hydroxy-L-prolyl-[collagen] + succinate + CO2</text>
        <dbReference type="Rhea" id="RHEA:18945"/>
        <dbReference type="Rhea" id="RHEA-COMP:11676"/>
        <dbReference type="Rhea" id="RHEA-COMP:11680"/>
        <dbReference type="ChEBI" id="CHEBI:15379"/>
        <dbReference type="ChEBI" id="CHEBI:16526"/>
        <dbReference type="ChEBI" id="CHEBI:16810"/>
        <dbReference type="ChEBI" id="CHEBI:30031"/>
        <dbReference type="ChEBI" id="CHEBI:50342"/>
        <dbReference type="ChEBI" id="CHEBI:61965"/>
        <dbReference type="EC" id="1.14.11.2"/>
    </reaction>
</comment>
<evidence type="ECO:0000256" key="10">
    <source>
        <dbReference type="ARBA" id="ARBA00049169"/>
    </source>
</evidence>
<dbReference type="OrthoDB" id="420380at2759"/>
<evidence type="ECO:0000256" key="3">
    <source>
        <dbReference type="ARBA" id="ARBA00022692"/>
    </source>
</evidence>
<feature type="domain" description="ShKT" evidence="13">
    <location>
        <begin position="298"/>
        <end position="332"/>
    </location>
</feature>
<dbReference type="GO" id="GO:0031418">
    <property type="term" value="F:L-ascorbic acid binding"/>
    <property type="evidence" value="ECO:0007669"/>
    <property type="project" value="InterPro"/>
</dbReference>
<dbReference type="PANTHER" id="PTHR10869:SF238">
    <property type="entry name" value="PROLYL 4-HYDROXYLASE 6-RELATED"/>
    <property type="match status" value="1"/>
</dbReference>
<evidence type="ECO:0000256" key="1">
    <source>
        <dbReference type="ARBA" id="ARBA00001961"/>
    </source>
</evidence>
<keyword evidence="11" id="KW-0732">Signal</keyword>
<evidence type="ECO:0000259" key="12">
    <source>
        <dbReference type="PROSITE" id="PS51471"/>
    </source>
</evidence>
<keyword evidence="7" id="KW-0560">Oxidoreductase</keyword>
<evidence type="ECO:0000256" key="2">
    <source>
        <dbReference type="ARBA" id="ARBA00004648"/>
    </source>
</evidence>
<keyword evidence="4" id="KW-0479">Metal-binding</keyword>
<dbReference type="InterPro" id="IPR044862">
    <property type="entry name" value="Pro_4_hyd_alph_FE2OG_OXY"/>
</dbReference>
<evidence type="ECO:0000256" key="9">
    <source>
        <dbReference type="ARBA" id="ARBA00023136"/>
    </source>
</evidence>
<keyword evidence="3" id="KW-0812">Transmembrane</keyword>
<sequence length="377" mass="42993">MSSSRHSYFVIWRFVISNFWIFVCITAGEHQYLKTSEVGGDSPRNHTNTHISLPHTHFDESTSPWVEQVGEAPKVYYFHNFLTDTERQHMIKLAVPYMKRSTVVGGEKGAGVIDDIRTSYGMFIRRLQDPVLEGIEKRISLWTHLPLSHQEDIQVLRYQEGQTYGAHYDSSYDKDEFGPKYRLATLLIYLSDVEEGGETAFPKDSIYTDPSIPVRGAPWSDCAKGHVAVKPKKNDAVLFYSYFPNGTMDPASMHTGCPVIKGIKWAAPIWIHVDQFRPEELKNMEVVKKGQPPDPGVCDDYHAECSNWASNGQCLHNQKFMLDVCRKSCKECEHCALFDLPCVNRNRAQGGYLPIDREEMKSLGVDLWQQPEPSPEL</sequence>
<feature type="domain" description="Fe2OG dioxygenase" evidence="12">
    <location>
        <begin position="149"/>
        <end position="273"/>
    </location>
</feature>
<dbReference type="STRING" id="1157962.A0A250WQK8"/>
<dbReference type="PROSITE" id="PS51471">
    <property type="entry name" value="FE2OG_OXY"/>
    <property type="match status" value="1"/>
</dbReference>
<dbReference type="Proteomes" id="UP000232323">
    <property type="component" value="Unassembled WGS sequence"/>
</dbReference>
<dbReference type="EMBL" id="BEGY01000002">
    <property type="protein sequence ID" value="GAX73127.1"/>
    <property type="molecule type" value="Genomic_DNA"/>
</dbReference>
<gene>
    <name evidence="14" type="ORF">CEUSTIGMA_g580.t1</name>
</gene>
<keyword evidence="9" id="KW-0472">Membrane</keyword>